<dbReference type="AlphaFoldDB" id="A0A6A4TPK4"/>
<dbReference type="GO" id="GO:0004190">
    <property type="term" value="F:aspartic-type endopeptidase activity"/>
    <property type="evidence" value="ECO:0007669"/>
    <property type="project" value="InterPro"/>
</dbReference>
<organism evidence="5 6">
    <name type="scientific">Scophthalmus maximus</name>
    <name type="common">Turbot</name>
    <name type="synonym">Psetta maxima</name>
    <dbReference type="NCBI Taxonomy" id="52904"/>
    <lineage>
        <taxon>Eukaryota</taxon>
        <taxon>Metazoa</taxon>
        <taxon>Chordata</taxon>
        <taxon>Craniata</taxon>
        <taxon>Vertebrata</taxon>
        <taxon>Euteleostomi</taxon>
        <taxon>Actinopterygii</taxon>
        <taxon>Neopterygii</taxon>
        <taxon>Teleostei</taxon>
        <taxon>Neoteleostei</taxon>
        <taxon>Acanthomorphata</taxon>
        <taxon>Carangaria</taxon>
        <taxon>Pleuronectiformes</taxon>
        <taxon>Pleuronectoidei</taxon>
        <taxon>Scophthalmidae</taxon>
        <taxon>Scophthalmus</taxon>
    </lineage>
</organism>
<accession>A0A6A4TPK4</accession>
<comment type="caution">
    <text evidence="5">The sequence shown here is derived from an EMBL/GenBank/DDBJ whole genome shotgun (WGS) entry which is preliminary data.</text>
</comment>
<dbReference type="InterPro" id="IPR021109">
    <property type="entry name" value="Peptidase_aspartic_dom_sf"/>
</dbReference>
<sequence>MPDISKKRKEDKGSKELHEGLLISCVYKTPLYATDEIQRELGNESKSHADSVSQDRLLLKNLRSKQDALSQEMVEELQVEREKKQILLKEEVRVRDSYQEDSQRYEVNILTVRQRAHNPQRELDTEIESLEDGVSRSQLLLQNLRAKQDAVRQKTTEEFQVEREKTQILQEELDRVRTSYQENIQRYEADMLTVRQRADDQQCELEKLQILTNASPDAKPMQNEVPEEIPMKQKASTWERVQHFQGLRKPQIWEKPKDPATHCTSYQEDSQKYEAERFTMRQLVDKLPSMMCKPGGFSASPATAGRLTRDTPDVPDEPSFSGFCAHMEMVVSGVKILFMMDTGAQVTLLSHSLFRKSFKDIQMRDTTEVPWLKILGGNGLNFPFQGYVVLDFKAGDIEIKERGVLIVKDDCFGTQYGLLGMNVLSEIWKSVCGVKNLECEFDKLQSHTNALPDPTPKTGRFSTFSATAGQLTGDVKDEPNKPSFIGPHPKVEMVVSGVKILFMMDTGAQVTLLSHSLFRKSFKDIKIRDKTDLPWLTLKASNGLKIPYQGYAILDFQNGGIEIMGKGVLIVKDEDCNSTQHGVLGMNVILHILKSVSTLKKALRDLDKLQSLTNVLPDPKPMETNMSKEILTKQNDSKGKNRDGRSHRTRHPTSAPRKRKAKGMV</sequence>
<dbReference type="Proteomes" id="UP000438429">
    <property type="component" value="Unassembled WGS sequence"/>
</dbReference>
<feature type="compositionally biased region" description="Basic residues" evidence="3">
    <location>
        <begin position="647"/>
        <end position="665"/>
    </location>
</feature>
<evidence type="ECO:0000256" key="2">
    <source>
        <dbReference type="SAM" id="Coils"/>
    </source>
</evidence>
<evidence type="ECO:0000313" key="5">
    <source>
        <dbReference type="EMBL" id="KAF0047225.1"/>
    </source>
</evidence>
<dbReference type="InterPro" id="IPR001995">
    <property type="entry name" value="Peptidase_A2_cat"/>
</dbReference>
<name>A0A6A4TPK4_SCOMX</name>
<proteinExistence type="predicted"/>
<dbReference type="GO" id="GO:0006508">
    <property type="term" value="P:proteolysis"/>
    <property type="evidence" value="ECO:0007669"/>
    <property type="project" value="InterPro"/>
</dbReference>
<evidence type="ECO:0000256" key="1">
    <source>
        <dbReference type="ARBA" id="ARBA00022801"/>
    </source>
</evidence>
<dbReference type="Pfam" id="PF13650">
    <property type="entry name" value="Asp_protease_2"/>
    <property type="match status" value="1"/>
</dbReference>
<dbReference type="SUPFAM" id="SSF50630">
    <property type="entry name" value="Acid proteases"/>
    <property type="match status" value="2"/>
</dbReference>
<feature type="region of interest" description="Disordered" evidence="3">
    <location>
        <begin position="614"/>
        <end position="665"/>
    </location>
</feature>
<protein>
    <recommendedName>
        <fullName evidence="4">Peptidase A2 domain-containing protein</fullName>
    </recommendedName>
</protein>
<dbReference type="Gene3D" id="2.40.70.10">
    <property type="entry name" value="Acid Proteases"/>
    <property type="match status" value="2"/>
</dbReference>
<dbReference type="CDD" id="cd00303">
    <property type="entry name" value="retropepsin_like"/>
    <property type="match status" value="1"/>
</dbReference>
<feature type="domain" description="Peptidase A2" evidence="4">
    <location>
        <begin position="336"/>
        <end position="423"/>
    </location>
</feature>
<reference evidence="5 6" key="1">
    <citation type="submission" date="2019-06" db="EMBL/GenBank/DDBJ databases">
        <title>Draft genomes of female and male turbot (Scophthalmus maximus).</title>
        <authorList>
            <person name="Xu H."/>
            <person name="Xu X.-W."/>
            <person name="Shao C."/>
            <person name="Chen S."/>
        </authorList>
    </citation>
    <scope>NUCLEOTIDE SEQUENCE [LARGE SCALE GENOMIC DNA]</scope>
    <source>
        <strain evidence="5">Ysfricsl-2016a</strain>
        <tissue evidence="5">Blood</tissue>
    </source>
</reference>
<evidence type="ECO:0000256" key="3">
    <source>
        <dbReference type="SAM" id="MobiDB-lite"/>
    </source>
</evidence>
<evidence type="ECO:0000259" key="4">
    <source>
        <dbReference type="PROSITE" id="PS50175"/>
    </source>
</evidence>
<evidence type="ECO:0000313" key="6">
    <source>
        <dbReference type="Proteomes" id="UP000438429"/>
    </source>
</evidence>
<feature type="coiled-coil region" evidence="2">
    <location>
        <begin position="127"/>
        <end position="204"/>
    </location>
</feature>
<gene>
    <name evidence="5" type="ORF">F2P81_000858</name>
</gene>
<dbReference type="PROSITE" id="PS50175">
    <property type="entry name" value="ASP_PROT_RETROV"/>
    <property type="match status" value="1"/>
</dbReference>
<keyword evidence="1" id="KW-0378">Hydrolase</keyword>
<keyword evidence="2" id="KW-0175">Coiled coil</keyword>
<dbReference type="EMBL" id="VEVO01000001">
    <property type="protein sequence ID" value="KAF0047225.1"/>
    <property type="molecule type" value="Genomic_DNA"/>
</dbReference>
<feature type="compositionally biased region" description="Basic and acidic residues" evidence="3">
    <location>
        <begin position="635"/>
        <end position="646"/>
    </location>
</feature>